<sequence>MLHLALGCVGTALQVGGQVGTSVARIVGPDGKLYARATTTCAIFESTPVAP</sequence>
<dbReference type="Proteomes" id="UP000678374">
    <property type="component" value="Unassembled WGS sequence"/>
</dbReference>
<proteinExistence type="predicted"/>
<protein>
    <submittedName>
        <fullName evidence="1">Uncharacterized protein</fullName>
    </submittedName>
</protein>
<organism evidence="1 2">
    <name type="scientific">Ideonella aquatica</name>
    <dbReference type="NCBI Taxonomy" id="2824119"/>
    <lineage>
        <taxon>Bacteria</taxon>
        <taxon>Pseudomonadati</taxon>
        <taxon>Pseudomonadota</taxon>
        <taxon>Betaproteobacteria</taxon>
        <taxon>Burkholderiales</taxon>
        <taxon>Sphaerotilaceae</taxon>
        <taxon>Ideonella</taxon>
    </lineage>
</organism>
<dbReference type="EMBL" id="JAGQDE010000002">
    <property type="protein sequence ID" value="MBQ0957800.1"/>
    <property type="molecule type" value="Genomic_DNA"/>
</dbReference>
<comment type="caution">
    <text evidence="1">The sequence shown here is derived from an EMBL/GenBank/DDBJ whole genome shotgun (WGS) entry which is preliminary data.</text>
</comment>
<dbReference type="SUPFAM" id="SSF54637">
    <property type="entry name" value="Thioesterase/thiol ester dehydrase-isomerase"/>
    <property type="match status" value="1"/>
</dbReference>
<dbReference type="RefSeq" id="WP_210800209.1">
    <property type="nucleotide sequence ID" value="NZ_JAGQDE010000002.1"/>
</dbReference>
<gene>
    <name evidence="1" type="ORF">KAK06_02410</name>
</gene>
<keyword evidence="2" id="KW-1185">Reference proteome</keyword>
<dbReference type="InterPro" id="IPR029069">
    <property type="entry name" value="HotDog_dom_sf"/>
</dbReference>
<reference evidence="1" key="1">
    <citation type="submission" date="2021-04" db="EMBL/GenBank/DDBJ databases">
        <title>The genome sequence of Ideonella sp. 4Y11.</title>
        <authorList>
            <person name="Liu Y."/>
        </authorList>
    </citation>
    <scope>NUCLEOTIDE SEQUENCE</scope>
    <source>
        <strain evidence="1">4Y11</strain>
    </source>
</reference>
<dbReference type="AlphaFoldDB" id="A0A940YCT1"/>
<name>A0A940YCT1_9BURK</name>
<evidence type="ECO:0000313" key="2">
    <source>
        <dbReference type="Proteomes" id="UP000678374"/>
    </source>
</evidence>
<accession>A0A940YCT1</accession>
<evidence type="ECO:0000313" key="1">
    <source>
        <dbReference type="EMBL" id="MBQ0957800.1"/>
    </source>
</evidence>